<evidence type="ECO:0000313" key="1">
    <source>
        <dbReference type="EMBL" id="JAD72481.1"/>
    </source>
</evidence>
<reference evidence="1" key="2">
    <citation type="journal article" date="2015" name="Data Brief">
        <title>Shoot transcriptome of the giant reed, Arundo donax.</title>
        <authorList>
            <person name="Barrero R.A."/>
            <person name="Guerrero F.D."/>
            <person name="Moolhuijzen P."/>
            <person name="Goolsby J.A."/>
            <person name="Tidwell J."/>
            <person name="Bellgard S.E."/>
            <person name="Bellgard M.I."/>
        </authorList>
    </citation>
    <scope>NUCLEOTIDE SEQUENCE</scope>
    <source>
        <tissue evidence="1">Shoot tissue taken approximately 20 cm above the soil surface</tissue>
    </source>
</reference>
<accession>A0A0A9CA88</accession>
<dbReference type="EMBL" id="GBRH01225414">
    <property type="protein sequence ID" value="JAD72481.1"/>
    <property type="molecule type" value="Transcribed_RNA"/>
</dbReference>
<dbReference type="AlphaFoldDB" id="A0A0A9CA88"/>
<protein>
    <submittedName>
        <fullName evidence="1">Uncharacterized protein</fullName>
    </submittedName>
</protein>
<organism evidence="1">
    <name type="scientific">Arundo donax</name>
    <name type="common">Giant reed</name>
    <name type="synonym">Donax arundinaceus</name>
    <dbReference type="NCBI Taxonomy" id="35708"/>
    <lineage>
        <taxon>Eukaryota</taxon>
        <taxon>Viridiplantae</taxon>
        <taxon>Streptophyta</taxon>
        <taxon>Embryophyta</taxon>
        <taxon>Tracheophyta</taxon>
        <taxon>Spermatophyta</taxon>
        <taxon>Magnoliopsida</taxon>
        <taxon>Liliopsida</taxon>
        <taxon>Poales</taxon>
        <taxon>Poaceae</taxon>
        <taxon>PACMAD clade</taxon>
        <taxon>Arundinoideae</taxon>
        <taxon>Arundineae</taxon>
        <taxon>Arundo</taxon>
    </lineage>
</organism>
<reference evidence="1" key="1">
    <citation type="submission" date="2014-09" db="EMBL/GenBank/DDBJ databases">
        <authorList>
            <person name="Magalhaes I.L.F."/>
            <person name="Oliveira U."/>
            <person name="Santos F.R."/>
            <person name="Vidigal T.H.D.A."/>
            <person name="Brescovit A.D."/>
            <person name="Santos A.J."/>
        </authorList>
    </citation>
    <scope>NUCLEOTIDE SEQUENCE</scope>
    <source>
        <tissue evidence="1">Shoot tissue taken approximately 20 cm above the soil surface</tissue>
    </source>
</reference>
<sequence>MSTILLRPKEGLTATVAPKLAAIAPNQPG</sequence>
<proteinExistence type="predicted"/>
<name>A0A0A9CA88_ARUDO</name>